<dbReference type="EMBL" id="JASCZI010152393">
    <property type="protein sequence ID" value="MED6176049.1"/>
    <property type="molecule type" value="Genomic_DNA"/>
</dbReference>
<name>A0ABU6VSB6_9FABA</name>
<keyword evidence="2" id="KW-1185">Reference proteome</keyword>
<protein>
    <recommendedName>
        <fullName evidence="3">RNase H type-1 domain-containing protein</fullName>
    </recommendedName>
</protein>
<gene>
    <name evidence="1" type="ORF">PIB30_084206</name>
</gene>
<comment type="caution">
    <text evidence="1">The sequence shown here is derived from an EMBL/GenBank/DDBJ whole genome shotgun (WGS) entry which is preliminary data.</text>
</comment>
<reference evidence="1 2" key="1">
    <citation type="journal article" date="2023" name="Plants (Basel)">
        <title>Bridging the Gap: Combining Genomics and Transcriptomics Approaches to Understand Stylosanthes scabra, an Orphan Legume from the Brazilian Caatinga.</title>
        <authorList>
            <person name="Ferreira-Neto J.R.C."/>
            <person name="da Silva M.D."/>
            <person name="Binneck E."/>
            <person name="de Melo N.F."/>
            <person name="da Silva R.H."/>
            <person name="de Melo A.L.T.M."/>
            <person name="Pandolfi V."/>
            <person name="Bustamante F.O."/>
            <person name="Brasileiro-Vidal A.C."/>
            <person name="Benko-Iseppon A.M."/>
        </authorList>
    </citation>
    <scope>NUCLEOTIDE SEQUENCE [LARGE SCALE GENOMIC DNA]</scope>
    <source>
        <tissue evidence="1">Leaves</tissue>
    </source>
</reference>
<proteinExistence type="predicted"/>
<feature type="non-terminal residue" evidence="1">
    <location>
        <position position="1"/>
    </location>
</feature>
<sequence>VGRWEGAWEQVYHVVRLWSSGKTKTKWADNRDKIGFVRLEEAKPLWWQCILFMAEENRYVIGGYYTDENGIICCWMGEEIAGVSDGEAYLQGLESAIQFLIEDANVDNECITLISNRKDLVD</sequence>
<evidence type="ECO:0000313" key="2">
    <source>
        <dbReference type="Proteomes" id="UP001341840"/>
    </source>
</evidence>
<evidence type="ECO:0008006" key="3">
    <source>
        <dbReference type="Google" id="ProtNLM"/>
    </source>
</evidence>
<organism evidence="1 2">
    <name type="scientific">Stylosanthes scabra</name>
    <dbReference type="NCBI Taxonomy" id="79078"/>
    <lineage>
        <taxon>Eukaryota</taxon>
        <taxon>Viridiplantae</taxon>
        <taxon>Streptophyta</taxon>
        <taxon>Embryophyta</taxon>
        <taxon>Tracheophyta</taxon>
        <taxon>Spermatophyta</taxon>
        <taxon>Magnoliopsida</taxon>
        <taxon>eudicotyledons</taxon>
        <taxon>Gunneridae</taxon>
        <taxon>Pentapetalae</taxon>
        <taxon>rosids</taxon>
        <taxon>fabids</taxon>
        <taxon>Fabales</taxon>
        <taxon>Fabaceae</taxon>
        <taxon>Papilionoideae</taxon>
        <taxon>50 kb inversion clade</taxon>
        <taxon>dalbergioids sensu lato</taxon>
        <taxon>Dalbergieae</taxon>
        <taxon>Pterocarpus clade</taxon>
        <taxon>Stylosanthes</taxon>
    </lineage>
</organism>
<evidence type="ECO:0000313" key="1">
    <source>
        <dbReference type="EMBL" id="MED6176049.1"/>
    </source>
</evidence>
<dbReference type="Proteomes" id="UP001341840">
    <property type="component" value="Unassembled WGS sequence"/>
</dbReference>
<accession>A0ABU6VSB6</accession>